<evidence type="ECO:0000313" key="2">
    <source>
        <dbReference type="Proteomes" id="UP001603857"/>
    </source>
</evidence>
<proteinExistence type="predicted"/>
<dbReference type="PANTHER" id="PTHR32108">
    <property type="entry name" value="DNA-DIRECTED RNA POLYMERASE SUBUNIT ALPHA"/>
    <property type="match status" value="1"/>
</dbReference>
<dbReference type="EMBL" id="JBGMDY010000009">
    <property type="protein sequence ID" value="KAL2322227.1"/>
    <property type="molecule type" value="Genomic_DNA"/>
</dbReference>
<dbReference type="AlphaFoldDB" id="A0ABD1LFA9"/>
<gene>
    <name evidence="1" type="ORF">Fmac_026606</name>
</gene>
<sequence length="195" mass="22367">MSSEAYRQALLKVLNEAYVTHNISQDKIEGIISHITVNDHLTFTNEEIPPEGANHNKPLHISVAFGRLWKGPSVPTNCCRKPPLKVIMGWEENVLRYIHNNGWAFLMSFHPKIYPQATTEFLATSSCVEIHTMEIHTIEDMPSSWMVSYWINDVYRFTTLDDFNVQCGFISLEDIYTARQTQLHLGGGYVEGDHR</sequence>
<keyword evidence="2" id="KW-1185">Reference proteome</keyword>
<accession>A0ABD1LFA9</accession>
<reference evidence="1 2" key="1">
    <citation type="submission" date="2024-08" db="EMBL/GenBank/DDBJ databases">
        <title>Insights into the chromosomal genome structure of Flemingia macrophylla.</title>
        <authorList>
            <person name="Ding Y."/>
            <person name="Zhao Y."/>
            <person name="Bi W."/>
            <person name="Wu M."/>
            <person name="Zhao G."/>
            <person name="Gong Y."/>
            <person name="Li W."/>
            <person name="Zhang P."/>
        </authorList>
    </citation>
    <scope>NUCLEOTIDE SEQUENCE [LARGE SCALE GENOMIC DNA]</scope>
    <source>
        <strain evidence="1">DYQJB</strain>
        <tissue evidence="1">Leaf</tissue>
    </source>
</reference>
<evidence type="ECO:0000313" key="1">
    <source>
        <dbReference type="EMBL" id="KAL2322227.1"/>
    </source>
</evidence>
<name>A0ABD1LFA9_9FABA</name>
<dbReference type="PANTHER" id="PTHR32108:SF9">
    <property type="entry name" value="REVERSE TRANSCRIPTASE RNASE H-LIKE DOMAIN-CONTAINING PROTEIN"/>
    <property type="match status" value="1"/>
</dbReference>
<organism evidence="1 2">
    <name type="scientific">Flemingia macrophylla</name>
    <dbReference type="NCBI Taxonomy" id="520843"/>
    <lineage>
        <taxon>Eukaryota</taxon>
        <taxon>Viridiplantae</taxon>
        <taxon>Streptophyta</taxon>
        <taxon>Embryophyta</taxon>
        <taxon>Tracheophyta</taxon>
        <taxon>Spermatophyta</taxon>
        <taxon>Magnoliopsida</taxon>
        <taxon>eudicotyledons</taxon>
        <taxon>Gunneridae</taxon>
        <taxon>Pentapetalae</taxon>
        <taxon>rosids</taxon>
        <taxon>fabids</taxon>
        <taxon>Fabales</taxon>
        <taxon>Fabaceae</taxon>
        <taxon>Papilionoideae</taxon>
        <taxon>50 kb inversion clade</taxon>
        <taxon>NPAAA clade</taxon>
        <taxon>indigoferoid/millettioid clade</taxon>
        <taxon>Phaseoleae</taxon>
        <taxon>Flemingia</taxon>
    </lineage>
</organism>
<comment type="caution">
    <text evidence="1">The sequence shown here is derived from an EMBL/GenBank/DDBJ whole genome shotgun (WGS) entry which is preliminary data.</text>
</comment>
<dbReference type="Proteomes" id="UP001603857">
    <property type="component" value="Unassembled WGS sequence"/>
</dbReference>
<protein>
    <submittedName>
        <fullName evidence="1">Uncharacterized protein</fullName>
    </submittedName>
</protein>